<keyword evidence="4" id="KW-0472">Membrane</keyword>
<reference evidence="7" key="1">
    <citation type="submission" date="2022-11" db="EMBL/GenBank/DDBJ databases">
        <authorList>
            <person name="Kikuchi T."/>
        </authorList>
    </citation>
    <scope>NUCLEOTIDE SEQUENCE</scope>
    <source>
        <strain evidence="7">PS1010</strain>
    </source>
</reference>
<gene>
    <name evidence="7" type="ORF">CAMP_LOCUS9994</name>
</gene>
<name>A0A9P1IQ61_9PELO</name>
<dbReference type="Pfam" id="PF05705">
    <property type="entry name" value="DUF829"/>
    <property type="match status" value="1"/>
</dbReference>
<keyword evidence="8" id="KW-1185">Reference proteome</keyword>
<dbReference type="InterPro" id="IPR008547">
    <property type="entry name" value="DUF829_TMEM53"/>
</dbReference>
<organism evidence="7 8">
    <name type="scientific">Caenorhabditis angaria</name>
    <dbReference type="NCBI Taxonomy" id="860376"/>
    <lineage>
        <taxon>Eukaryota</taxon>
        <taxon>Metazoa</taxon>
        <taxon>Ecdysozoa</taxon>
        <taxon>Nematoda</taxon>
        <taxon>Chromadorea</taxon>
        <taxon>Rhabditida</taxon>
        <taxon>Rhabditina</taxon>
        <taxon>Rhabditomorpha</taxon>
        <taxon>Rhabditoidea</taxon>
        <taxon>Rhabditidae</taxon>
        <taxon>Peloderinae</taxon>
        <taxon>Caenorhabditis</taxon>
    </lineage>
</organism>
<proteinExistence type="predicted"/>
<accession>A0A9P1IQ61</accession>
<keyword evidence="2" id="KW-0812">Transmembrane</keyword>
<evidence type="ECO:0000313" key="8">
    <source>
        <dbReference type="Proteomes" id="UP001152747"/>
    </source>
</evidence>
<evidence type="ECO:0000256" key="5">
    <source>
        <dbReference type="ARBA" id="ARBA00023242"/>
    </source>
</evidence>
<sequence>MVSGKVVTLLGWAGASEKNIGKFAKIYEDKGYKTIQYTAPVYYAGWGTKNSRDVTELSKILSELPDLKLIFHLFSMNGVLTFCSLCLQYPDLKIMERSQGIFFDSGPIHNINADWKIIRAYATVMQHFYDSKKINTNFIINFFYEVSKYFAIVKNAYTIYQDMLLIKSGLIPPEKVSAYFYLQNHPNLPKVLSFIYSDADSICDAE</sequence>
<dbReference type="OrthoDB" id="77878at2759"/>
<dbReference type="GO" id="GO:0031965">
    <property type="term" value="C:nuclear membrane"/>
    <property type="evidence" value="ECO:0007669"/>
    <property type="project" value="UniProtKB-SubCell"/>
</dbReference>
<keyword evidence="3" id="KW-1133">Transmembrane helix</keyword>
<evidence type="ECO:0000256" key="2">
    <source>
        <dbReference type="ARBA" id="ARBA00022692"/>
    </source>
</evidence>
<evidence type="ECO:0000256" key="6">
    <source>
        <dbReference type="ARBA" id="ARBA00037847"/>
    </source>
</evidence>
<evidence type="ECO:0000256" key="4">
    <source>
        <dbReference type="ARBA" id="ARBA00023136"/>
    </source>
</evidence>
<keyword evidence="5" id="KW-0539">Nucleus</keyword>
<dbReference type="EMBL" id="CANHGI010000004">
    <property type="protein sequence ID" value="CAI5447357.1"/>
    <property type="molecule type" value="Genomic_DNA"/>
</dbReference>
<comment type="caution">
    <text evidence="7">The sequence shown here is derived from an EMBL/GenBank/DDBJ whole genome shotgun (WGS) entry which is preliminary data.</text>
</comment>
<evidence type="ECO:0000256" key="3">
    <source>
        <dbReference type="ARBA" id="ARBA00022989"/>
    </source>
</evidence>
<dbReference type="AlphaFoldDB" id="A0A9P1IQ61"/>
<dbReference type="Proteomes" id="UP001152747">
    <property type="component" value="Unassembled WGS sequence"/>
</dbReference>
<dbReference type="PANTHER" id="PTHR12265">
    <property type="entry name" value="TRANSMEMBRANE PROTEIN 53"/>
    <property type="match status" value="1"/>
</dbReference>
<evidence type="ECO:0000313" key="7">
    <source>
        <dbReference type="EMBL" id="CAI5447357.1"/>
    </source>
</evidence>
<protein>
    <submittedName>
        <fullName evidence="7">Uncharacterized protein</fullName>
    </submittedName>
</protein>
<comment type="subcellular location">
    <subcellularLocation>
        <location evidence="6">Endomembrane system</location>
        <topology evidence="6">Single-pass membrane protein</topology>
    </subcellularLocation>
    <subcellularLocation>
        <location evidence="1">Nucleus membrane</location>
    </subcellularLocation>
</comment>
<dbReference type="PANTHER" id="PTHR12265:SF30">
    <property type="entry name" value="TRANSMEMBRANE PROTEIN 53"/>
    <property type="match status" value="1"/>
</dbReference>
<evidence type="ECO:0000256" key="1">
    <source>
        <dbReference type="ARBA" id="ARBA00004126"/>
    </source>
</evidence>